<name>B9XLH4_PEDPL</name>
<evidence type="ECO:0000313" key="2">
    <source>
        <dbReference type="EMBL" id="EEF59377.1"/>
    </source>
</evidence>
<dbReference type="AlphaFoldDB" id="B9XLH4"/>
<proteinExistence type="predicted"/>
<keyword evidence="1" id="KW-0472">Membrane</keyword>
<sequence>MICQTCGIEAKTRHVEFHQNIGALVIRFNKSLKGNLCKSCIHKYFWQFTLINLTVGWLGIISLIVAPIYTINNLVRYLLCLKLEPVPAIAKRPELTQQAINALQPFSQNIVQRLNAREGYENIAKEIAPRCGVTPGQVILYIRALIMASRK</sequence>
<keyword evidence="3" id="KW-1185">Reference proteome</keyword>
<dbReference type="OrthoDB" id="5512211at2"/>
<protein>
    <submittedName>
        <fullName evidence="2">Uncharacterized protein</fullName>
    </submittedName>
</protein>
<dbReference type="EMBL" id="ABOX02000029">
    <property type="protein sequence ID" value="EEF59377.1"/>
    <property type="molecule type" value="Genomic_DNA"/>
</dbReference>
<comment type="caution">
    <text evidence="2">The sequence shown here is derived from an EMBL/GenBank/DDBJ whole genome shotgun (WGS) entry which is preliminary data.</text>
</comment>
<evidence type="ECO:0000256" key="1">
    <source>
        <dbReference type="SAM" id="Phobius"/>
    </source>
</evidence>
<keyword evidence="1" id="KW-1133">Transmembrane helix</keyword>
<keyword evidence="1" id="KW-0812">Transmembrane</keyword>
<organism evidence="2 3">
    <name type="scientific">Pedosphaera parvula (strain Ellin514)</name>
    <dbReference type="NCBI Taxonomy" id="320771"/>
    <lineage>
        <taxon>Bacteria</taxon>
        <taxon>Pseudomonadati</taxon>
        <taxon>Verrucomicrobiota</taxon>
        <taxon>Pedosphaerae</taxon>
        <taxon>Pedosphaerales</taxon>
        <taxon>Pedosphaeraceae</taxon>
        <taxon>Pedosphaera</taxon>
    </lineage>
</organism>
<feature type="transmembrane region" description="Helical" evidence="1">
    <location>
        <begin position="44"/>
        <end position="69"/>
    </location>
</feature>
<evidence type="ECO:0000313" key="3">
    <source>
        <dbReference type="Proteomes" id="UP000003688"/>
    </source>
</evidence>
<gene>
    <name evidence="2" type="ORF">Cflav_PD1925</name>
</gene>
<dbReference type="Proteomes" id="UP000003688">
    <property type="component" value="Unassembled WGS sequence"/>
</dbReference>
<dbReference type="RefSeq" id="WP_007416663.1">
    <property type="nucleotide sequence ID" value="NZ_ABOX02000029.1"/>
</dbReference>
<reference evidence="2 3" key="1">
    <citation type="journal article" date="2011" name="J. Bacteriol.">
        <title>Genome sequence of 'Pedosphaera parvula' Ellin514, an aerobic Verrucomicrobial isolate from pasture soil.</title>
        <authorList>
            <person name="Kant R."/>
            <person name="van Passel M.W."/>
            <person name="Sangwan P."/>
            <person name="Palva A."/>
            <person name="Lucas S."/>
            <person name="Copeland A."/>
            <person name="Lapidus A."/>
            <person name="Glavina Del Rio T."/>
            <person name="Dalin E."/>
            <person name="Tice H."/>
            <person name="Bruce D."/>
            <person name="Goodwin L."/>
            <person name="Pitluck S."/>
            <person name="Chertkov O."/>
            <person name="Larimer F.W."/>
            <person name="Land M.L."/>
            <person name="Hauser L."/>
            <person name="Brettin T.S."/>
            <person name="Detter J.C."/>
            <person name="Han S."/>
            <person name="de Vos W.M."/>
            <person name="Janssen P.H."/>
            <person name="Smidt H."/>
        </authorList>
    </citation>
    <scope>NUCLEOTIDE SEQUENCE [LARGE SCALE GENOMIC DNA]</scope>
    <source>
        <strain evidence="2 3">Ellin514</strain>
    </source>
</reference>
<accession>B9XLH4</accession>